<dbReference type="InterPro" id="IPR001091">
    <property type="entry name" value="RM_Methyltransferase"/>
</dbReference>
<evidence type="ECO:0000256" key="1">
    <source>
        <dbReference type="ARBA" id="ARBA00006594"/>
    </source>
</evidence>
<dbReference type="InterPro" id="IPR002941">
    <property type="entry name" value="DNA_methylase_N4/N6"/>
</dbReference>
<keyword evidence="2" id="KW-0489">Methyltransferase</keyword>
<feature type="non-terminal residue" evidence="8">
    <location>
        <position position="465"/>
    </location>
</feature>
<keyword evidence="3" id="KW-0808">Transferase</keyword>
<dbReference type="PIRSF" id="PIRSF015855">
    <property type="entry name" value="TypeIII_Mtase_mKpnI"/>
    <property type="match status" value="1"/>
</dbReference>
<keyword evidence="4" id="KW-0949">S-adenosyl-L-methionine</keyword>
<dbReference type="Pfam" id="PF01555">
    <property type="entry name" value="N6_N4_Mtase"/>
    <property type="match status" value="1"/>
</dbReference>
<dbReference type="AlphaFoldDB" id="A0A7V5PQE3"/>
<comment type="catalytic activity">
    <reaction evidence="5">
        <text>a 2'-deoxyadenosine in DNA + S-adenosyl-L-methionine = an N(6)-methyl-2'-deoxyadenosine in DNA + S-adenosyl-L-homocysteine + H(+)</text>
        <dbReference type="Rhea" id="RHEA:15197"/>
        <dbReference type="Rhea" id="RHEA-COMP:12418"/>
        <dbReference type="Rhea" id="RHEA-COMP:12419"/>
        <dbReference type="ChEBI" id="CHEBI:15378"/>
        <dbReference type="ChEBI" id="CHEBI:57856"/>
        <dbReference type="ChEBI" id="CHEBI:59789"/>
        <dbReference type="ChEBI" id="CHEBI:90615"/>
        <dbReference type="ChEBI" id="CHEBI:90616"/>
        <dbReference type="EC" id="2.1.1.72"/>
    </reaction>
</comment>
<dbReference type="PROSITE" id="PS00092">
    <property type="entry name" value="N6_MTASE"/>
    <property type="match status" value="1"/>
</dbReference>
<dbReference type="InterPro" id="IPR002295">
    <property type="entry name" value="N4/N6-MTase_EcoPI_Mod-like"/>
</dbReference>
<dbReference type="InterPro" id="IPR029063">
    <property type="entry name" value="SAM-dependent_MTases_sf"/>
</dbReference>
<dbReference type="GO" id="GO:0032259">
    <property type="term" value="P:methylation"/>
    <property type="evidence" value="ECO:0007669"/>
    <property type="project" value="UniProtKB-KW"/>
</dbReference>
<dbReference type="GO" id="GO:0008170">
    <property type="term" value="F:N-methyltransferase activity"/>
    <property type="evidence" value="ECO:0007669"/>
    <property type="project" value="InterPro"/>
</dbReference>
<evidence type="ECO:0000256" key="5">
    <source>
        <dbReference type="ARBA" id="ARBA00047942"/>
    </source>
</evidence>
<dbReference type="GO" id="GO:0003677">
    <property type="term" value="F:DNA binding"/>
    <property type="evidence" value="ECO:0007669"/>
    <property type="project" value="InterPro"/>
</dbReference>
<dbReference type="Gene3D" id="3.40.50.150">
    <property type="entry name" value="Vaccinia Virus protein VP39"/>
    <property type="match status" value="1"/>
</dbReference>
<evidence type="ECO:0000256" key="4">
    <source>
        <dbReference type="ARBA" id="ARBA00022691"/>
    </source>
</evidence>
<dbReference type="Proteomes" id="UP000886124">
    <property type="component" value="Unassembled WGS sequence"/>
</dbReference>
<sequence length="465" mass="53131">MEQEIVLQWEHKGRLVLDTRAAEGTGLRLTEPEMKRLVQPRALHFIARHTAQGAQPVRELNDSENLLIKGNNLLALYSLKRVFGEKIKLIYIDPPYNTGKESFGYNDRFRHSVWLTFMKNRLEAARDLLRPDGSLWINIDDQEAHYLKVVCDEIFGRENFVANVIWQKKFSPQNDARYFSDNHDHILVYAKDKNRWRPNPLPRSEKALARYKNPDNDPRGPWASGDLTVKTYNPACDYPIRTPSGRVINPPRGVCWRVSKQRFEELVADGRIWFGKNGDGVPRLKRFLSEVKSGMTPLTIWTHREVGHNQEAKQELRKALNDRAFFHTPKPERLLKRILEIGSMPGDWVLDFFAGSGTTAAVALKTGRRFIAVEQMDYIREVTLERLKNVARGESSGISPLVGWKGGGSFLFARLMSGNAALERAVRSAQNRTQLSKLLDLLERAGGVLRGDGFASARDFREHFG</sequence>
<reference evidence="8" key="1">
    <citation type="journal article" date="2020" name="mSystems">
        <title>Genome- and Community-Level Interaction Insights into Carbon Utilization and Element Cycling Functions of Hydrothermarchaeota in Hydrothermal Sediment.</title>
        <authorList>
            <person name="Zhou Z."/>
            <person name="Liu Y."/>
            <person name="Xu W."/>
            <person name="Pan J."/>
            <person name="Luo Z.H."/>
            <person name="Li M."/>
        </authorList>
    </citation>
    <scope>NUCLEOTIDE SEQUENCE [LARGE SCALE GENOMIC DNA]</scope>
    <source>
        <strain evidence="8">HyVt-527</strain>
    </source>
</reference>
<proteinExistence type="inferred from homology"/>
<dbReference type="PRINTS" id="PR00508">
    <property type="entry name" value="S21N4MTFRASE"/>
</dbReference>
<evidence type="ECO:0000313" key="8">
    <source>
        <dbReference type="EMBL" id="HHJ53313.1"/>
    </source>
</evidence>
<gene>
    <name evidence="8" type="ORF">ENJ89_08985</name>
</gene>
<feature type="domain" description="DNA methylase N-4/N-6" evidence="7">
    <location>
        <begin position="87"/>
        <end position="381"/>
    </location>
</feature>
<name>A0A7V5PQE3_CALAY</name>
<dbReference type="EMBL" id="DROD01000577">
    <property type="protein sequence ID" value="HHJ53313.1"/>
    <property type="molecule type" value="Genomic_DNA"/>
</dbReference>
<dbReference type="GO" id="GO:0009007">
    <property type="term" value="F:site-specific DNA-methyltransferase (adenine-specific) activity"/>
    <property type="evidence" value="ECO:0007669"/>
    <property type="project" value="UniProtKB-EC"/>
</dbReference>
<dbReference type="EC" id="2.1.1.-" evidence="6"/>
<accession>A0A7V5PQE3</accession>
<evidence type="ECO:0000256" key="6">
    <source>
        <dbReference type="RuleBase" id="RU362026"/>
    </source>
</evidence>
<evidence type="ECO:0000256" key="2">
    <source>
        <dbReference type="ARBA" id="ARBA00022603"/>
    </source>
</evidence>
<comment type="caution">
    <text evidence="8">The sequence shown here is derived from an EMBL/GenBank/DDBJ whole genome shotgun (WGS) entry which is preliminary data.</text>
</comment>
<organism evidence="8">
    <name type="scientific">Caldithrix abyssi</name>
    <dbReference type="NCBI Taxonomy" id="187145"/>
    <lineage>
        <taxon>Bacteria</taxon>
        <taxon>Pseudomonadati</taxon>
        <taxon>Calditrichota</taxon>
        <taxon>Calditrichia</taxon>
        <taxon>Calditrichales</taxon>
        <taxon>Calditrichaceae</taxon>
        <taxon>Caldithrix</taxon>
    </lineage>
</organism>
<protein>
    <recommendedName>
        <fullName evidence="6">Methyltransferase</fullName>
        <ecNumber evidence="6">2.1.1.-</ecNumber>
    </recommendedName>
</protein>
<comment type="similarity">
    <text evidence="1 6">Belongs to the N(4)/N(6)-methyltransferase family.</text>
</comment>
<dbReference type="InterPro" id="IPR002052">
    <property type="entry name" value="DNA_methylase_N6_adenine_CS"/>
</dbReference>
<dbReference type="SUPFAM" id="SSF53335">
    <property type="entry name" value="S-adenosyl-L-methionine-dependent methyltransferases"/>
    <property type="match status" value="1"/>
</dbReference>
<evidence type="ECO:0000259" key="7">
    <source>
        <dbReference type="Pfam" id="PF01555"/>
    </source>
</evidence>
<evidence type="ECO:0000256" key="3">
    <source>
        <dbReference type="ARBA" id="ARBA00022679"/>
    </source>
</evidence>